<dbReference type="EMBL" id="QXGJ01000029">
    <property type="protein sequence ID" value="RSX47121.1"/>
    <property type="molecule type" value="Genomic_DNA"/>
</dbReference>
<dbReference type="AlphaFoldDB" id="A0A430F5S4"/>
<evidence type="ECO:0000259" key="1">
    <source>
        <dbReference type="Pfam" id="PF05713"/>
    </source>
</evidence>
<evidence type="ECO:0000313" key="2">
    <source>
        <dbReference type="EMBL" id="RSX47121.1"/>
    </source>
</evidence>
<dbReference type="Pfam" id="PF05713">
    <property type="entry name" value="MobC"/>
    <property type="match status" value="1"/>
</dbReference>
<comment type="caution">
    <text evidence="2">The sequence shown here is derived from an EMBL/GenBank/DDBJ whole genome shotgun (WGS) entry which is preliminary data.</text>
</comment>
<name>A0A430F5S4_9BIFI</name>
<dbReference type="RefSeq" id="WP_126031020.1">
    <property type="nucleotide sequence ID" value="NZ_QXGJ01000029.1"/>
</dbReference>
<sequence>MSWAEGRRRKILKCVAFTPEEWADVRETYELWARSRGAGASFGRFAREIMTDGSVRVVETTWDPEMVLRLLRPIGVNVNQIARRVNAEDTVSMADVAELRAEMNDLIDVVGRMCSEYRATVRRA</sequence>
<accession>A0A430F5S4</accession>
<organism evidence="2 3">
    <name type="scientific">Bifidobacterium callimiconis</name>
    <dbReference type="NCBI Taxonomy" id="2306973"/>
    <lineage>
        <taxon>Bacteria</taxon>
        <taxon>Bacillati</taxon>
        <taxon>Actinomycetota</taxon>
        <taxon>Actinomycetes</taxon>
        <taxon>Bifidobacteriales</taxon>
        <taxon>Bifidobacteriaceae</taxon>
        <taxon>Bifidobacterium</taxon>
    </lineage>
</organism>
<gene>
    <name evidence="2" type="ORF">D2E23_2256</name>
</gene>
<proteinExistence type="predicted"/>
<reference evidence="2 3" key="1">
    <citation type="submission" date="2018-09" db="EMBL/GenBank/DDBJ databases">
        <title>Characterization of the phylogenetic diversity of five novel species belonging to the genus Bifidobacterium.</title>
        <authorList>
            <person name="Lugli G.A."/>
            <person name="Duranti S."/>
            <person name="Milani C."/>
        </authorList>
    </citation>
    <scope>NUCLEOTIDE SEQUENCE [LARGE SCALE GENOMIC DNA]</scope>
    <source>
        <strain evidence="2 3">2028B</strain>
    </source>
</reference>
<dbReference type="OrthoDB" id="3233015at2"/>
<dbReference type="Proteomes" id="UP000288607">
    <property type="component" value="Unassembled WGS sequence"/>
</dbReference>
<protein>
    <submittedName>
        <fullName evidence="2">Mobilization protein</fullName>
    </submittedName>
</protein>
<keyword evidence="3" id="KW-1185">Reference proteome</keyword>
<evidence type="ECO:0000313" key="3">
    <source>
        <dbReference type="Proteomes" id="UP000288607"/>
    </source>
</evidence>
<dbReference type="InterPro" id="IPR008687">
    <property type="entry name" value="MobC"/>
</dbReference>
<feature type="domain" description="Bacterial mobilisation" evidence="1">
    <location>
        <begin position="69"/>
        <end position="106"/>
    </location>
</feature>